<name>A0AAW0KU31_QUESU</name>
<gene>
    <name evidence="1" type="ORF">CFP56_012992</name>
</gene>
<keyword evidence="2" id="KW-1185">Reference proteome</keyword>
<comment type="caution">
    <text evidence="1">The sequence shown here is derived from an EMBL/GenBank/DDBJ whole genome shotgun (WGS) entry which is preliminary data.</text>
</comment>
<organism evidence="1 2">
    <name type="scientific">Quercus suber</name>
    <name type="common">Cork oak</name>
    <dbReference type="NCBI Taxonomy" id="58331"/>
    <lineage>
        <taxon>Eukaryota</taxon>
        <taxon>Viridiplantae</taxon>
        <taxon>Streptophyta</taxon>
        <taxon>Embryophyta</taxon>
        <taxon>Tracheophyta</taxon>
        <taxon>Spermatophyta</taxon>
        <taxon>Magnoliopsida</taxon>
        <taxon>eudicotyledons</taxon>
        <taxon>Gunneridae</taxon>
        <taxon>Pentapetalae</taxon>
        <taxon>rosids</taxon>
        <taxon>fabids</taxon>
        <taxon>Fagales</taxon>
        <taxon>Fagaceae</taxon>
        <taxon>Quercus</taxon>
    </lineage>
</organism>
<proteinExistence type="predicted"/>
<accession>A0AAW0KU31</accession>
<dbReference type="Proteomes" id="UP000237347">
    <property type="component" value="Unassembled WGS sequence"/>
</dbReference>
<dbReference type="AlphaFoldDB" id="A0AAW0KU31"/>
<dbReference type="EMBL" id="PKMF04000210">
    <property type="protein sequence ID" value="KAK7843093.1"/>
    <property type="molecule type" value="Genomic_DNA"/>
</dbReference>
<evidence type="ECO:0000313" key="1">
    <source>
        <dbReference type="EMBL" id="KAK7843093.1"/>
    </source>
</evidence>
<reference evidence="1 2" key="1">
    <citation type="journal article" date="2018" name="Sci. Data">
        <title>The draft genome sequence of cork oak.</title>
        <authorList>
            <person name="Ramos A.M."/>
            <person name="Usie A."/>
            <person name="Barbosa P."/>
            <person name="Barros P.M."/>
            <person name="Capote T."/>
            <person name="Chaves I."/>
            <person name="Simoes F."/>
            <person name="Abreu I."/>
            <person name="Carrasquinho I."/>
            <person name="Faro C."/>
            <person name="Guimaraes J.B."/>
            <person name="Mendonca D."/>
            <person name="Nobrega F."/>
            <person name="Rodrigues L."/>
            <person name="Saibo N.J.M."/>
            <person name="Varela M.C."/>
            <person name="Egas C."/>
            <person name="Matos J."/>
            <person name="Miguel C.M."/>
            <person name="Oliveira M.M."/>
            <person name="Ricardo C.P."/>
            <person name="Goncalves S."/>
        </authorList>
    </citation>
    <scope>NUCLEOTIDE SEQUENCE [LARGE SCALE GENOMIC DNA]</scope>
    <source>
        <strain evidence="2">cv. HL8</strain>
    </source>
</reference>
<protein>
    <submittedName>
        <fullName evidence="1">Uncharacterized protein</fullName>
    </submittedName>
</protein>
<sequence>MDVELDAFVNLVTISSKAKKLMKNIVMECKNLLQDFEKYIVHHAYKIAAVTAVQFPDYVSN</sequence>
<evidence type="ECO:0000313" key="2">
    <source>
        <dbReference type="Proteomes" id="UP000237347"/>
    </source>
</evidence>